<protein>
    <submittedName>
        <fullName evidence="1">Uncharacterized protein</fullName>
    </submittedName>
</protein>
<dbReference type="AlphaFoldDB" id="A0A644ZGG9"/>
<proteinExistence type="predicted"/>
<reference evidence="1" key="1">
    <citation type="submission" date="2019-08" db="EMBL/GenBank/DDBJ databases">
        <authorList>
            <person name="Kucharzyk K."/>
            <person name="Murdoch R.W."/>
            <person name="Higgins S."/>
            <person name="Loffler F."/>
        </authorList>
    </citation>
    <scope>NUCLEOTIDE SEQUENCE</scope>
</reference>
<sequence length="62" mass="6818">MEAAAALGDDIPAAAGYLRAAGEHPAHAVFFKRRDKVRHRCEVQRPQGYLHIHRGVERAGEG</sequence>
<accession>A0A644ZGG9</accession>
<comment type="caution">
    <text evidence="1">The sequence shown here is derived from an EMBL/GenBank/DDBJ whole genome shotgun (WGS) entry which is preliminary data.</text>
</comment>
<evidence type="ECO:0000313" key="1">
    <source>
        <dbReference type="EMBL" id="MPM39817.1"/>
    </source>
</evidence>
<organism evidence="1">
    <name type="scientific">bioreactor metagenome</name>
    <dbReference type="NCBI Taxonomy" id="1076179"/>
    <lineage>
        <taxon>unclassified sequences</taxon>
        <taxon>metagenomes</taxon>
        <taxon>ecological metagenomes</taxon>
    </lineage>
</organism>
<name>A0A644ZGG9_9ZZZZ</name>
<gene>
    <name evidence="1" type="ORF">SDC9_86453</name>
</gene>
<dbReference type="EMBL" id="VSSQ01008778">
    <property type="protein sequence ID" value="MPM39817.1"/>
    <property type="molecule type" value="Genomic_DNA"/>
</dbReference>